<dbReference type="InterPro" id="IPR036637">
    <property type="entry name" value="Phosphohistidine_dom_sf"/>
</dbReference>
<organism evidence="24 25">
    <name type="scientific">Lentihominibacter faecis</name>
    <dbReference type="NCBI Taxonomy" id="2764712"/>
    <lineage>
        <taxon>Bacteria</taxon>
        <taxon>Bacillati</taxon>
        <taxon>Bacillota</taxon>
        <taxon>Clostridia</taxon>
        <taxon>Peptostreptococcales</taxon>
        <taxon>Anaerovoracaceae</taxon>
        <taxon>Lentihominibacter</taxon>
    </lineage>
</organism>
<evidence type="ECO:0000313" key="24">
    <source>
        <dbReference type="EMBL" id="MBC5999795.1"/>
    </source>
</evidence>
<keyword evidence="11 17" id="KW-0808">Transferase</keyword>
<evidence type="ECO:0000256" key="5">
    <source>
        <dbReference type="ARBA" id="ARBA00007837"/>
    </source>
</evidence>
<dbReference type="RefSeq" id="WP_249287175.1">
    <property type="nucleotide sequence ID" value="NZ_JACRWC010000095.1"/>
</dbReference>
<proteinExistence type="inferred from homology"/>
<feature type="active site" description="Proton donor" evidence="18">
    <location>
        <position position="503"/>
    </location>
</feature>
<dbReference type="InterPro" id="IPR050499">
    <property type="entry name" value="PEP-utilizing_PTS_enzyme"/>
</dbReference>
<keyword evidence="9 17" id="KW-0963">Cytoplasm</keyword>
<feature type="active site" description="Tele-phosphohistidine intermediate" evidence="18">
    <location>
        <position position="190"/>
    </location>
</feature>
<dbReference type="Proteomes" id="UP000644115">
    <property type="component" value="Unassembled WGS sequence"/>
</dbReference>
<dbReference type="GO" id="GO:0016301">
    <property type="term" value="F:kinase activity"/>
    <property type="evidence" value="ECO:0007669"/>
    <property type="project" value="UniProtKB-KW"/>
</dbReference>
<keyword evidence="8 17" id="KW-0813">Transport</keyword>
<dbReference type="InterPro" id="IPR015813">
    <property type="entry name" value="Pyrv/PenolPyrv_kinase-like_dom"/>
</dbReference>
<keyword evidence="12 17" id="KW-0598">Phosphotransferase system</keyword>
<evidence type="ECO:0000256" key="19">
    <source>
        <dbReference type="PIRSR" id="PIRSR000732-2"/>
    </source>
</evidence>
<evidence type="ECO:0000256" key="11">
    <source>
        <dbReference type="ARBA" id="ARBA00022679"/>
    </source>
</evidence>
<dbReference type="InterPro" id="IPR008279">
    <property type="entry name" value="PEP-util_enz_mobile_dom"/>
</dbReference>
<evidence type="ECO:0000256" key="16">
    <source>
        <dbReference type="ARBA" id="ARBA00033235"/>
    </source>
</evidence>
<evidence type="ECO:0000256" key="13">
    <source>
        <dbReference type="ARBA" id="ARBA00022723"/>
    </source>
</evidence>
<dbReference type="GO" id="GO:0046872">
    <property type="term" value="F:metal ion binding"/>
    <property type="evidence" value="ECO:0007669"/>
    <property type="project" value="UniProtKB-KW"/>
</dbReference>
<evidence type="ECO:0000256" key="17">
    <source>
        <dbReference type="PIRNR" id="PIRNR000732"/>
    </source>
</evidence>
<evidence type="ECO:0000256" key="2">
    <source>
        <dbReference type="ARBA" id="ARBA00001946"/>
    </source>
</evidence>
<dbReference type="AlphaFoldDB" id="A0A923NGN7"/>
<dbReference type="Gene3D" id="3.20.20.60">
    <property type="entry name" value="Phosphoenolpyruvate-binding domains"/>
    <property type="match status" value="1"/>
</dbReference>
<evidence type="ECO:0000256" key="9">
    <source>
        <dbReference type="ARBA" id="ARBA00022490"/>
    </source>
</evidence>
<dbReference type="Pfam" id="PF00391">
    <property type="entry name" value="PEP-utilizers"/>
    <property type="match status" value="1"/>
</dbReference>
<evidence type="ECO:0000256" key="4">
    <source>
        <dbReference type="ARBA" id="ARBA00004496"/>
    </source>
</evidence>
<gene>
    <name evidence="24" type="primary">ptsP</name>
    <name evidence="24" type="ORF">H8876_07255</name>
</gene>
<evidence type="ECO:0000256" key="6">
    <source>
        <dbReference type="ARBA" id="ARBA00012232"/>
    </source>
</evidence>
<comment type="function">
    <text evidence="3 17">General (non sugar-specific) component of the phosphoenolpyruvate-dependent sugar phosphotransferase system (sugar PTS). This major carbohydrate active-transport system catalyzes the phosphorylation of incoming sugar substrates concomitantly with their translocation across the cell membrane. Enzyme I transfers the phosphoryl group from phosphoenolpyruvate (PEP) to the phosphoryl carrier protein (HPr).</text>
</comment>
<keyword evidence="13 17" id="KW-0479">Metal-binding</keyword>
<evidence type="ECO:0000256" key="12">
    <source>
        <dbReference type="ARBA" id="ARBA00022683"/>
    </source>
</evidence>
<protein>
    <recommendedName>
        <fullName evidence="7 17">Phosphoenolpyruvate-protein phosphotransferase</fullName>
        <ecNumber evidence="6 17">2.7.3.9</ecNumber>
    </recommendedName>
    <alternativeName>
        <fullName evidence="16 17">Phosphotransferase system, enzyme I</fullName>
    </alternativeName>
</protein>
<evidence type="ECO:0000256" key="10">
    <source>
        <dbReference type="ARBA" id="ARBA00022597"/>
    </source>
</evidence>
<evidence type="ECO:0000313" key="25">
    <source>
        <dbReference type="Proteomes" id="UP000644115"/>
    </source>
</evidence>
<dbReference type="InterPro" id="IPR018274">
    <property type="entry name" value="PEP_util_AS"/>
</dbReference>
<dbReference type="Gene3D" id="3.50.30.10">
    <property type="entry name" value="Phosphohistidine domain"/>
    <property type="match status" value="1"/>
</dbReference>
<evidence type="ECO:0000256" key="18">
    <source>
        <dbReference type="PIRSR" id="PIRSR000732-1"/>
    </source>
</evidence>
<dbReference type="InterPro" id="IPR024692">
    <property type="entry name" value="PTS_EI"/>
</dbReference>
<comment type="similarity">
    <text evidence="5 17">Belongs to the PEP-utilizing enzyme family.</text>
</comment>
<reference evidence="24" key="1">
    <citation type="submission" date="2020-08" db="EMBL/GenBank/DDBJ databases">
        <authorList>
            <person name="Liu C."/>
            <person name="Sun Q."/>
        </authorList>
    </citation>
    <scope>NUCLEOTIDE SEQUENCE</scope>
    <source>
        <strain evidence="24">BX16</strain>
    </source>
</reference>
<dbReference type="Pfam" id="PF05524">
    <property type="entry name" value="PEP-utilisers_N"/>
    <property type="match status" value="1"/>
</dbReference>
<feature type="binding site" evidence="19">
    <location>
        <begin position="455"/>
        <end position="456"/>
    </location>
    <ligand>
        <name>phosphoenolpyruvate</name>
        <dbReference type="ChEBI" id="CHEBI:58702"/>
    </ligand>
</feature>
<comment type="subcellular location">
    <subcellularLocation>
        <location evidence="4 17">Cytoplasm</location>
    </subcellularLocation>
</comment>
<evidence type="ECO:0000259" key="21">
    <source>
        <dbReference type="Pfam" id="PF00391"/>
    </source>
</evidence>
<evidence type="ECO:0000256" key="7">
    <source>
        <dbReference type="ARBA" id="ARBA00016544"/>
    </source>
</evidence>
<dbReference type="NCBIfam" id="TIGR01417">
    <property type="entry name" value="PTS_I_fam"/>
    <property type="match status" value="1"/>
</dbReference>
<keyword evidence="14 17" id="KW-0418">Kinase</keyword>
<dbReference type="SUPFAM" id="SSF47831">
    <property type="entry name" value="Enzyme I of the PEP:sugar phosphotransferase system HPr-binding (sub)domain"/>
    <property type="match status" value="1"/>
</dbReference>
<dbReference type="PIRSF" id="PIRSF000732">
    <property type="entry name" value="PTS_enzyme_I"/>
    <property type="match status" value="1"/>
</dbReference>
<dbReference type="InterPro" id="IPR000121">
    <property type="entry name" value="PEP_util_C"/>
</dbReference>
<dbReference type="PANTHER" id="PTHR46244:SF3">
    <property type="entry name" value="PHOSPHOENOLPYRUVATE-PROTEIN PHOSPHOTRANSFERASE"/>
    <property type="match status" value="1"/>
</dbReference>
<dbReference type="EMBL" id="JACRWC010000095">
    <property type="protein sequence ID" value="MBC5999795.1"/>
    <property type="molecule type" value="Genomic_DNA"/>
</dbReference>
<evidence type="ECO:0000256" key="15">
    <source>
        <dbReference type="ARBA" id="ARBA00022842"/>
    </source>
</evidence>
<dbReference type="PROSITE" id="PS00370">
    <property type="entry name" value="PEP_ENZYMES_PHOS_SITE"/>
    <property type="match status" value="1"/>
</dbReference>
<feature type="binding site" evidence="19">
    <location>
        <position position="333"/>
    </location>
    <ligand>
        <name>phosphoenolpyruvate</name>
        <dbReference type="ChEBI" id="CHEBI:58702"/>
    </ligand>
</feature>
<evidence type="ECO:0000259" key="23">
    <source>
        <dbReference type="Pfam" id="PF05524"/>
    </source>
</evidence>
<dbReference type="EC" id="2.7.3.9" evidence="6 17"/>
<name>A0A923NGN7_9FIRM</name>
<feature type="binding site" evidence="19">
    <location>
        <position position="297"/>
    </location>
    <ligand>
        <name>phosphoenolpyruvate</name>
        <dbReference type="ChEBI" id="CHEBI:58702"/>
    </ligand>
</feature>
<sequence>MLKGIAVSEGIAQGIAFCIDADRNKENCEDSYRKAESKDEESARFQEAMTAFLEETERAARDLEKRGMSEEAGILRSHMEMIKDPSVTSKIKEEIDNGCCAEEAVDKTMKFFADLFEATGDELTMQRAADIRDINSSLCSKLTNNDLMDPAQLPKGAILVIRELTPSMAVKIDPARALGIIAETGGYTSHAAILARALGIPAVLGVKGALTYIENGKTLILDGISGIVLQEPDNDTKKEYNKKAEMFQLQRERLNVFRGKKSVTASGTIKEIFANIGSVEDAESARAADAEGVGLFRTEFLYMDRTKAPDEEEQFEAYCKAAKAFSPDPVVIRTLDVGGDKDIPYLHMDQEENPFMGFRAVRYCLENRELFKTQLRALLRAGAEGCIRIMIPMVTCLAEIRGVKALMAECCEELKAEGKRFDPDIKTGIMVETPAAAATADILAEEVDFFSIGTNDLTGYMMAADRGNAKVAYLYETYQPAVLRMIRDVCKAAGKADIPVGMCGEAAADPALTPCLIAFGLDEFSVSPEKVLATRKKLSLWSSEDAIAVADKVMSLGTAEEVKQYLDSLKKEAE</sequence>
<evidence type="ECO:0000256" key="8">
    <source>
        <dbReference type="ARBA" id="ARBA00022448"/>
    </source>
</evidence>
<feature type="binding site" evidence="19">
    <location>
        <position position="466"/>
    </location>
    <ligand>
        <name>phosphoenolpyruvate</name>
        <dbReference type="ChEBI" id="CHEBI:58702"/>
    </ligand>
</feature>
<comment type="catalytic activity">
    <reaction evidence="1 17">
        <text>L-histidyl-[protein] + phosphoenolpyruvate = N(pros)-phospho-L-histidyl-[protein] + pyruvate</text>
        <dbReference type="Rhea" id="RHEA:23880"/>
        <dbReference type="Rhea" id="RHEA-COMP:9745"/>
        <dbReference type="Rhea" id="RHEA-COMP:9746"/>
        <dbReference type="ChEBI" id="CHEBI:15361"/>
        <dbReference type="ChEBI" id="CHEBI:29979"/>
        <dbReference type="ChEBI" id="CHEBI:58702"/>
        <dbReference type="ChEBI" id="CHEBI:64837"/>
        <dbReference type="EC" id="2.7.3.9"/>
    </reaction>
</comment>
<evidence type="ECO:0000256" key="20">
    <source>
        <dbReference type="PIRSR" id="PIRSR000732-3"/>
    </source>
</evidence>
<comment type="cofactor">
    <cofactor evidence="2 17 20">
        <name>Mg(2+)</name>
        <dbReference type="ChEBI" id="CHEBI:18420"/>
    </cofactor>
</comment>
<keyword evidence="15 17" id="KW-0460">Magnesium</keyword>
<evidence type="ECO:0000256" key="3">
    <source>
        <dbReference type="ARBA" id="ARBA00002728"/>
    </source>
</evidence>
<feature type="binding site" evidence="20">
    <location>
        <position position="432"/>
    </location>
    <ligand>
        <name>Mg(2+)</name>
        <dbReference type="ChEBI" id="CHEBI:18420"/>
    </ligand>
</feature>
<feature type="domain" description="Phosphotransferase system enzyme I N-terminal" evidence="23">
    <location>
        <begin position="3"/>
        <end position="127"/>
    </location>
</feature>
<dbReference type="Gene3D" id="1.10.274.10">
    <property type="entry name" value="PtsI, HPr-binding domain"/>
    <property type="match status" value="1"/>
</dbReference>
<dbReference type="InterPro" id="IPR006318">
    <property type="entry name" value="PTS_EI-like"/>
</dbReference>
<dbReference type="InterPro" id="IPR036618">
    <property type="entry name" value="PtsI_HPr-bd_sf"/>
</dbReference>
<dbReference type="PRINTS" id="PR01736">
    <property type="entry name" value="PHPHTRNFRASE"/>
</dbReference>
<comment type="caution">
    <text evidence="24">The sequence shown here is derived from an EMBL/GenBank/DDBJ whole genome shotgun (WGS) entry which is preliminary data.</text>
</comment>
<dbReference type="Pfam" id="PF02896">
    <property type="entry name" value="PEP-utilizers_C"/>
    <property type="match status" value="1"/>
</dbReference>
<feature type="domain" description="PEP-utilising enzyme mobile" evidence="21">
    <location>
        <begin position="153"/>
        <end position="226"/>
    </location>
</feature>
<dbReference type="SUPFAM" id="SSF52009">
    <property type="entry name" value="Phosphohistidine domain"/>
    <property type="match status" value="1"/>
</dbReference>
<feature type="binding site" evidence="20">
    <location>
        <position position="456"/>
    </location>
    <ligand>
        <name>Mg(2+)</name>
        <dbReference type="ChEBI" id="CHEBI:18420"/>
    </ligand>
</feature>
<accession>A0A923NGN7</accession>
<dbReference type="InterPro" id="IPR008731">
    <property type="entry name" value="PTS_EIN"/>
</dbReference>
<dbReference type="GO" id="GO:0009401">
    <property type="term" value="P:phosphoenolpyruvate-dependent sugar phosphotransferase system"/>
    <property type="evidence" value="ECO:0007669"/>
    <property type="project" value="UniProtKB-KW"/>
</dbReference>
<dbReference type="SUPFAM" id="SSF51621">
    <property type="entry name" value="Phosphoenolpyruvate/pyruvate domain"/>
    <property type="match status" value="1"/>
</dbReference>
<dbReference type="InterPro" id="IPR040442">
    <property type="entry name" value="Pyrv_kinase-like_dom_sf"/>
</dbReference>
<evidence type="ECO:0000256" key="1">
    <source>
        <dbReference type="ARBA" id="ARBA00000683"/>
    </source>
</evidence>
<keyword evidence="10 17" id="KW-0762">Sugar transport</keyword>
<dbReference type="PANTHER" id="PTHR46244">
    <property type="entry name" value="PHOSPHOENOLPYRUVATE-PROTEIN PHOSPHOTRANSFERASE"/>
    <property type="match status" value="1"/>
</dbReference>
<keyword evidence="25" id="KW-1185">Reference proteome</keyword>
<dbReference type="GO" id="GO:0008965">
    <property type="term" value="F:phosphoenolpyruvate-protein phosphotransferase activity"/>
    <property type="evidence" value="ECO:0007669"/>
    <property type="project" value="UniProtKB-EC"/>
</dbReference>
<evidence type="ECO:0000259" key="22">
    <source>
        <dbReference type="Pfam" id="PF02896"/>
    </source>
</evidence>
<feature type="domain" description="PEP-utilising enzyme C-terminal" evidence="22">
    <location>
        <begin position="253"/>
        <end position="538"/>
    </location>
</feature>
<dbReference type="GO" id="GO:0005737">
    <property type="term" value="C:cytoplasm"/>
    <property type="evidence" value="ECO:0007669"/>
    <property type="project" value="UniProtKB-SubCell"/>
</dbReference>
<evidence type="ECO:0000256" key="14">
    <source>
        <dbReference type="ARBA" id="ARBA00022777"/>
    </source>
</evidence>